<dbReference type="SUPFAM" id="SSF52172">
    <property type="entry name" value="CheY-like"/>
    <property type="match status" value="1"/>
</dbReference>
<evidence type="ECO:0000313" key="9">
    <source>
        <dbReference type="EMBL" id="SEE18427.1"/>
    </source>
</evidence>
<keyword evidence="4" id="KW-0804">Transcription</keyword>
<evidence type="ECO:0000259" key="6">
    <source>
        <dbReference type="PROSITE" id="PS50043"/>
    </source>
</evidence>
<dbReference type="SMART" id="SM00448">
    <property type="entry name" value="REC"/>
    <property type="match status" value="1"/>
</dbReference>
<keyword evidence="11" id="KW-1185">Reference proteome</keyword>
<dbReference type="OrthoDB" id="9797341at2"/>
<dbReference type="PRINTS" id="PR00038">
    <property type="entry name" value="HTHLUXR"/>
</dbReference>
<dbReference type="Proteomes" id="UP000037716">
    <property type="component" value="Unassembled WGS sequence"/>
</dbReference>
<evidence type="ECO:0000313" key="10">
    <source>
        <dbReference type="Proteomes" id="UP000037716"/>
    </source>
</evidence>
<evidence type="ECO:0000256" key="4">
    <source>
        <dbReference type="ARBA" id="ARBA00023163"/>
    </source>
</evidence>
<feature type="domain" description="Response regulatory" evidence="7">
    <location>
        <begin position="6"/>
        <end position="124"/>
    </location>
</feature>
<dbReference type="InterPro" id="IPR039420">
    <property type="entry name" value="WalR-like"/>
</dbReference>
<evidence type="ECO:0000259" key="7">
    <source>
        <dbReference type="PROSITE" id="PS50110"/>
    </source>
</evidence>
<dbReference type="Gene3D" id="3.40.50.2300">
    <property type="match status" value="1"/>
</dbReference>
<dbReference type="InterPro" id="IPR000792">
    <property type="entry name" value="Tscrpt_reg_LuxR_C"/>
</dbReference>
<feature type="modified residue" description="4-aspartylphosphate" evidence="5">
    <location>
        <position position="59"/>
    </location>
</feature>
<evidence type="ECO:0000256" key="5">
    <source>
        <dbReference type="PROSITE-ProRule" id="PRU00169"/>
    </source>
</evidence>
<evidence type="ECO:0000313" key="8">
    <source>
        <dbReference type="EMBL" id="KOY51113.1"/>
    </source>
</evidence>
<dbReference type="EMBL" id="LGBR01000001">
    <property type="protein sequence ID" value="KOY51113.1"/>
    <property type="molecule type" value="Genomic_DNA"/>
</dbReference>
<organism evidence="8 10">
    <name type="scientific">Polaribacter dokdonensis DSW-5</name>
    <dbReference type="NCBI Taxonomy" id="1300348"/>
    <lineage>
        <taxon>Bacteria</taxon>
        <taxon>Pseudomonadati</taxon>
        <taxon>Bacteroidota</taxon>
        <taxon>Flavobacteriia</taxon>
        <taxon>Flavobacteriales</taxon>
        <taxon>Flavobacteriaceae</taxon>
    </lineage>
</organism>
<name>A0A0M9CEY1_9FLAO</name>
<feature type="domain" description="HTH luxR-type" evidence="6">
    <location>
        <begin position="154"/>
        <end position="219"/>
    </location>
</feature>
<keyword evidence="1 5" id="KW-0597">Phosphoprotein</keyword>
<dbReference type="STRING" id="1300348.I602_673"/>
<dbReference type="PANTHER" id="PTHR43214:SF41">
    <property type="entry name" value="NITRATE_NITRITE RESPONSE REGULATOR PROTEIN NARP"/>
    <property type="match status" value="1"/>
</dbReference>
<dbReference type="Proteomes" id="UP000183071">
    <property type="component" value="Unassembled WGS sequence"/>
</dbReference>
<evidence type="ECO:0000256" key="1">
    <source>
        <dbReference type="ARBA" id="ARBA00022553"/>
    </source>
</evidence>
<dbReference type="PANTHER" id="PTHR43214">
    <property type="entry name" value="TWO-COMPONENT RESPONSE REGULATOR"/>
    <property type="match status" value="1"/>
</dbReference>
<dbReference type="InterPro" id="IPR058245">
    <property type="entry name" value="NreC/VraR/RcsB-like_REC"/>
</dbReference>
<dbReference type="EMBL" id="FNUE01000001">
    <property type="protein sequence ID" value="SEE18427.1"/>
    <property type="molecule type" value="Genomic_DNA"/>
</dbReference>
<dbReference type="InterPro" id="IPR011006">
    <property type="entry name" value="CheY-like_superfamily"/>
</dbReference>
<proteinExistence type="predicted"/>
<evidence type="ECO:0000256" key="2">
    <source>
        <dbReference type="ARBA" id="ARBA00023015"/>
    </source>
</evidence>
<accession>A0A0M9CEY1</accession>
<reference evidence="9 11" key="2">
    <citation type="submission" date="2016-10" db="EMBL/GenBank/DDBJ databases">
        <authorList>
            <person name="Varghese N."/>
            <person name="Submissions S."/>
        </authorList>
    </citation>
    <scope>NUCLEOTIDE SEQUENCE [LARGE SCALE GENOMIC DNA]</scope>
    <source>
        <strain evidence="9 11">DSW-5</strain>
    </source>
</reference>
<dbReference type="PROSITE" id="PS50043">
    <property type="entry name" value="HTH_LUXR_2"/>
    <property type="match status" value="1"/>
</dbReference>
<dbReference type="RefSeq" id="WP_053973335.1">
    <property type="nucleotide sequence ID" value="NZ_FNUE01000001.1"/>
</dbReference>
<evidence type="ECO:0000313" key="11">
    <source>
        <dbReference type="Proteomes" id="UP000183071"/>
    </source>
</evidence>
<dbReference type="AlphaFoldDB" id="A0A0M9CEY1"/>
<evidence type="ECO:0000256" key="3">
    <source>
        <dbReference type="ARBA" id="ARBA00023125"/>
    </source>
</evidence>
<dbReference type="CDD" id="cd17535">
    <property type="entry name" value="REC_NarL-like"/>
    <property type="match status" value="1"/>
</dbReference>
<dbReference type="GO" id="GO:0003677">
    <property type="term" value="F:DNA binding"/>
    <property type="evidence" value="ECO:0007669"/>
    <property type="project" value="UniProtKB-KW"/>
</dbReference>
<comment type="caution">
    <text evidence="8">The sequence shown here is derived from an EMBL/GenBank/DDBJ whole genome shotgun (WGS) entry which is preliminary data.</text>
</comment>
<dbReference type="InterPro" id="IPR016032">
    <property type="entry name" value="Sig_transdc_resp-reg_C-effctor"/>
</dbReference>
<reference evidence="8 10" key="1">
    <citation type="submission" date="2015-07" db="EMBL/GenBank/DDBJ databases">
        <title>Genome of Polaribacter dokdonenesis DSW-5, isolated from seawater off Dokdo in Korea.</title>
        <authorList>
            <person name="Yoon K."/>
            <person name="Song J.Y."/>
            <person name="Kim J.F."/>
        </authorList>
    </citation>
    <scope>NUCLEOTIDE SEQUENCE [LARGE SCALE GENOMIC DNA]</scope>
    <source>
        <strain evidence="8 10">DSW-5</strain>
    </source>
</reference>
<keyword evidence="3" id="KW-0238">DNA-binding</keyword>
<dbReference type="Pfam" id="PF00196">
    <property type="entry name" value="GerE"/>
    <property type="match status" value="1"/>
</dbReference>
<sequence>MKQKIYVHVADDHKILIEGIIAVINTDDDIEISGYSLTGKEVTNWFEDKNNKADVLILDITMPILDGFEVLKHFNKNKIDQKVIILSSYDDIKIVQEMLSLGCKGYITKNYAGEHIVKAIKAVANGDQYFSDDIQKILLQSLSKEHIPEGDLPNKFLLETLTERELDVLRLITKQLSTPEIADKLNVSASTIDSHRKKLLKKLKVKNAVGLAMYAVKNKIV</sequence>
<dbReference type="SMART" id="SM00421">
    <property type="entry name" value="HTH_LUXR"/>
    <property type="match status" value="1"/>
</dbReference>
<dbReference type="PATRIC" id="fig|1300348.6.peg.672"/>
<protein>
    <submittedName>
        <fullName evidence="9">Two component transcriptional regulator, LuxR family</fullName>
    </submittedName>
    <submittedName>
        <fullName evidence="8">Two-component system response regulator, LuxR family</fullName>
    </submittedName>
</protein>
<dbReference type="GO" id="GO:0000160">
    <property type="term" value="P:phosphorelay signal transduction system"/>
    <property type="evidence" value="ECO:0007669"/>
    <property type="project" value="InterPro"/>
</dbReference>
<dbReference type="GO" id="GO:0006355">
    <property type="term" value="P:regulation of DNA-templated transcription"/>
    <property type="evidence" value="ECO:0007669"/>
    <property type="project" value="InterPro"/>
</dbReference>
<keyword evidence="2" id="KW-0805">Transcription regulation</keyword>
<dbReference type="Pfam" id="PF00072">
    <property type="entry name" value="Response_reg"/>
    <property type="match status" value="1"/>
</dbReference>
<dbReference type="SUPFAM" id="SSF46894">
    <property type="entry name" value="C-terminal effector domain of the bipartite response regulators"/>
    <property type="match status" value="1"/>
</dbReference>
<dbReference type="InterPro" id="IPR001789">
    <property type="entry name" value="Sig_transdc_resp-reg_receiver"/>
</dbReference>
<gene>
    <name evidence="8" type="ORF">I602_673</name>
    <name evidence="9" type="ORF">SAMN05444353_1106</name>
</gene>
<dbReference type="PROSITE" id="PS50110">
    <property type="entry name" value="RESPONSE_REGULATORY"/>
    <property type="match status" value="1"/>
</dbReference>